<name>A0A4Y7T589_COPMI</name>
<gene>
    <name evidence="1" type="ORF">FA13DRAFT_1865475</name>
</gene>
<keyword evidence="2" id="KW-1185">Reference proteome</keyword>
<protein>
    <submittedName>
        <fullName evidence="1">Uncharacterized protein</fullName>
    </submittedName>
</protein>
<dbReference type="AlphaFoldDB" id="A0A4Y7T589"/>
<organism evidence="1 2">
    <name type="scientific">Coprinellus micaceus</name>
    <name type="common">Glistening ink-cap mushroom</name>
    <name type="synonym">Coprinus micaceus</name>
    <dbReference type="NCBI Taxonomy" id="71717"/>
    <lineage>
        <taxon>Eukaryota</taxon>
        <taxon>Fungi</taxon>
        <taxon>Dikarya</taxon>
        <taxon>Basidiomycota</taxon>
        <taxon>Agaricomycotina</taxon>
        <taxon>Agaricomycetes</taxon>
        <taxon>Agaricomycetidae</taxon>
        <taxon>Agaricales</taxon>
        <taxon>Agaricineae</taxon>
        <taxon>Psathyrellaceae</taxon>
        <taxon>Coprinellus</taxon>
    </lineage>
</organism>
<reference evidence="1 2" key="1">
    <citation type="journal article" date="2019" name="Nat. Ecol. Evol.">
        <title>Megaphylogeny resolves global patterns of mushroom evolution.</title>
        <authorList>
            <person name="Varga T."/>
            <person name="Krizsan K."/>
            <person name="Foldi C."/>
            <person name="Dima B."/>
            <person name="Sanchez-Garcia M."/>
            <person name="Sanchez-Ramirez S."/>
            <person name="Szollosi G.J."/>
            <person name="Szarkandi J.G."/>
            <person name="Papp V."/>
            <person name="Albert L."/>
            <person name="Andreopoulos W."/>
            <person name="Angelini C."/>
            <person name="Antonin V."/>
            <person name="Barry K.W."/>
            <person name="Bougher N.L."/>
            <person name="Buchanan P."/>
            <person name="Buyck B."/>
            <person name="Bense V."/>
            <person name="Catcheside P."/>
            <person name="Chovatia M."/>
            <person name="Cooper J."/>
            <person name="Damon W."/>
            <person name="Desjardin D."/>
            <person name="Finy P."/>
            <person name="Geml J."/>
            <person name="Haridas S."/>
            <person name="Hughes K."/>
            <person name="Justo A."/>
            <person name="Karasinski D."/>
            <person name="Kautmanova I."/>
            <person name="Kiss B."/>
            <person name="Kocsube S."/>
            <person name="Kotiranta H."/>
            <person name="LaButti K.M."/>
            <person name="Lechner B.E."/>
            <person name="Liimatainen K."/>
            <person name="Lipzen A."/>
            <person name="Lukacs Z."/>
            <person name="Mihaltcheva S."/>
            <person name="Morgado L.N."/>
            <person name="Niskanen T."/>
            <person name="Noordeloos M.E."/>
            <person name="Ohm R.A."/>
            <person name="Ortiz-Santana B."/>
            <person name="Ovrebo C."/>
            <person name="Racz N."/>
            <person name="Riley R."/>
            <person name="Savchenko A."/>
            <person name="Shiryaev A."/>
            <person name="Soop K."/>
            <person name="Spirin V."/>
            <person name="Szebenyi C."/>
            <person name="Tomsovsky M."/>
            <person name="Tulloss R.E."/>
            <person name="Uehling J."/>
            <person name="Grigoriev I.V."/>
            <person name="Vagvolgyi C."/>
            <person name="Papp T."/>
            <person name="Martin F.M."/>
            <person name="Miettinen O."/>
            <person name="Hibbett D.S."/>
            <person name="Nagy L.G."/>
        </authorList>
    </citation>
    <scope>NUCLEOTIDE SEQUENCE [LARGE SCALE GENOMIC DNA]</scope>
    <source>
        <strain evidence="1 2">FP101781</strain>
    </source>
</reference>
<dbReference type="Proteomes" id="UP000298030">
    <property type="component" value="Unassembled WGS sequence"/>
</dbReference>
<dbReference type="OrthoDB" id="3006153at2759"/>
<comment type="caution">
    <text evidence="1">The sequence shown here is derived from an EMBL/GenBank/DDBJ whole genome shotgun (WGS) entry which is preliminary data.</text>
</comment>
<sequence>MTSSWTSPLSGFLDRADPYRRSHADFKPPRSALLLAVLRNTPVEPEGFTLAVFSADSKGDKSKKHYAVDKLGRVKVLQEGDVETLKGLLRSVEELPVTEAFRNTWVLQHERTSQAIDRVLIPKSYEEEYLETSVQGFDYEKRVLRRPVDGLEELPQSLWEVTGALLESRGGDGEEQGDVLAYVRSVLGNVF</sequence>
<accession>A0A4Y7T589</accession>
<proteinExistence type="predicted"/>
<evidence type="ECO:0000313" key="1">
    <source>
        <dbReference type="EMBL" id="TEB29336.1"/>
    </source>
</evidence>
<dbReference type="EMBL" id="QPFP01000028">
    <property type="protein sequence ID" value="TEB29336.1"/>
    <property type="molecule type" value="Genomic_DNA"/>
</dbReference>
<evidence type="ECO:0000313" key="2">
    <source>
        <dbReference type="Proteomes" id="UP000298030"/>
    </source>
</evidence>